<dbReference type="InterPro" id="IPR046095">
    <property type="entry name" value="DUF6113"/>
</dbReference>
<accession>A0A5N5WEJ5</accession>
<keyword evidence="3" id="KW-1185">Reference proteome</keyword>
<proteinExistence type="predicted"/>
<comment type="caution">
    <text evidence="2">The sequence shown here is derived from an EMBL/GenBank/DDBJ whole genome shotgun (WGS) entry which is preliminary data.</text>
</comment>
<keyword evidence="1" id="KW-0472">Membrane</keyword>
<reference evidence="2 3" key="1">
    <citation type="journal article" date="2019" name="Microb. Cell Fact.">
        <title>Exploring novel herbicidin analogues by transcriptional regulator overexpression and MS/MS molecular networking.</title>
        <authorList>
            <person name="Shi Y."/>
            <person name="Gu R."/>
            <person name="Li Y."/>
            <person name="Wang X."/>
            <person name="Ren W."/>
            <person name="Li X."/>
            <person name="Wang L."/>
            <person name="Xie Y."/>
            <person name="Hong B."/>
        </authorList>
    </citation>
    <scope>NUCLEOTIDE SEQUENCE [LARGE SCALE GENOMIC DNA]</scope>
    <source>
        <strain evidence="2 3">US-43</strain>
    </source>
</reference>
<sequence>MLTGTLTAGKVVSHLGLLVLGFLVGVAGALVQGAWFPGGLLLALLAVGGLCYGGRVLTGGRTGAAVGGVGWLLAVLLLALNRPEGDFLFEAGIGANVFMLGGMVVVVICATLVRNPQPNGRDSRLGS</sequence>
<feature type="transmembrane region" description="Helical" evidence="1">
    <location>
        <begin position="64"/>
        <end position="81"/>
    </location>
</feature>
<evidence type="ECO:0000313" key="3">
    <source>
        <dbReference type="Proteomes" id="UP000327000"/>
    </source>
</evidence>
<dbReference type="AlphaFoldDB" id="A0A5N5WEJ5"/>
<dbReference type="RefSeq" id="WP_004950208.1">
    <property type="nucleotide sequence ID" value="NZ_VOKX01000006.1"/>
</dbReference>
<dbReference type="EMBL" id="VOKX01000006">
    <property type="protein sequence ID" value="KAB7852342.1"/>
    <property type="molecule type" value="Genomic_DNA"/>
</dbReference>
<dbReference type="Proteomes" id="UP000327000">
    <property type="component" value="Unassembled WGS sequence"/>
</dbReference>
<organism evidence="2 3">
    <name type="scientific">Streptomyces mobaraensis</name>
    <name type="common">Streptoverticillium mobaraense</name>
    <dbReference type="NCBI Taxonomy" id="35621"/>
    <lineage>
        <taxon>Bacteria</taxon>
        <taxon>Bacillati</taxon>
        <taxon>Actinomycetota</taxon>
        <taxon>Actinomycetes</taxon>
        <taxon>Kitasatosporales</taxon>
        <taxon>Streptomycetaceae</taxon>
        <taxon>Streptomyces</taxon>
    </lineage>
</organism>
<evidence type="ECO:0000256" key="1">
    <source>
        <dbReference type="SAM" id="Phobius"/>
    </source>
</evidence>
<keyword evidence="1" id="KW-0812">Transmembrane</keyword>
<gene>
    <name evidence="2" type="ORF">FRZ00_02240</name>
</gene>
<evidence type="ECO:0008006" key="4">
    <source>
        <dbReference type="Google" id="ProtNLM"/>
    </source>
</evidence>
<feature type="transmembrane region" description="Helical" evidence="1">
    <location>
        <begin position="35"/>
        <end position="52"/>
    </location>
</feature>
<name>A0A5N5WEJ5_STRMB</name>
<dbReference type="OrthoDB" id="4338760at2"/>
<dbReference type="Pfam" id="PF19608">
    <property type="entry name" value="DUF6113"/>
    <property type="match status" value="1"/>
</dbReference>
<protein>
    <recommendedName>
        <fullName evidence="4">Integral membrane protein</fullName>
    </recommendedName>
</protein>
<keyword evidence="1" id="KW-1133">Transmembrane helix</keyword>
<evidence type="ECO:0000313" key="2">
    <source>
        <dbReference type="EMBL" id="KAB7852342.1"/>
    </source>
</evidence>
<feature type="transmembrane region" description="Helical" evidence="1">
    <location>
        <begin position="93"/>
        <end position="113"/>
    </location>
</feature>
<feature type="transmembrane region" description="Helical" evidence="1">
    <location>
        <begin position="12"/>
        <end position="29"/>
    </location>
</feature>